<evidence type="ECO:0000256" key="1">
    <source>
        <dbReference type="SAM" id="MobiDB-lite"/>
    </source>
</evidence>
<protein>
    <submittedName>
        <fullName evidence="2">Uncharacterized protein</fullName>
    </submittedName>
</protein>
<dbReference type="PhylomeDB" id="A0A0G4G7T9"/>
<feature type="compositionally biased region" description="Basic and acidic residues" evidence="1">
    <location>
        <begin position="76"/>
        <end position="97"/>
    </location>
</feature>
<organism evidence="2">
    <name type="scientific">Chromera velia CCMP2878</name>
    <dbReference type="NCBI Taxonomy" id="1169474"/>
    <lineage>
        <taxon>Eukaryota</taxon>
        <taxon>Sar</taxon>
        <taxon>Alveolata</taxon>
        <taxon>Colpodellida</taxon>
        <taxon>Chromeraceae</taxon>
        <taxon>Chromera</taxon>
    </lineage>
</organism>
<dbReference type="VEuPathDB" id="CryptoDB:Cvel_20610"/>
<feature type="region of interest" description="Disordered" evidence="1">
    <location>
        <begin position="57"/>
        <end position="117"/>
    </location>
</feature>
<dbReference type="EMBL" id="CDMZ01000954">
    <property type="protein sequence ID" value="CEM24563.1"/>
    <property type="molecule type" value="Genomic_DNA"/>
</dbReference>
<evidence type="ECO:0000313" key="2">
    <source>
        <dbReference type="EMBL" id="CEM24563.1"/>
    </source>
</evidence>
<sequence>MKSLIWISSLSIGNAWIGGKLTEGRAGLEAPLFLHSSVLEPGHPDPLDRLSALVEIQEGSASSSSPSPFPPQRSFLQREHRKEALRQRDTDREEDSTQKTSSFRSSIRRVTDCSQTAESPNLSGMNYFTSALDFTEKVISSCPSASPMSLALEYTKKVSETMSKFEDPSGAKSYPEQHKMTIEQFHESFILCAVIQNLFWKAEAEPFFSGSGELLNALLDLFGKTFTAPELDLGPALTILSFFLKMREELTKHQFAHADKISDFSNMRSLGRSAFQKPTSQRLDFLDKVASTFALNKTPFCPEPSQAFGLLPSGPELVMKTYGNFNMDIYLDSIKFKNGQGETADLSGLIYSQALEYHIGLLDQVVRAHEGSSHTVERGWVLPSTGLPKSPAGSEILQKVPSLISRLSLAHAIAVSLRSLQSLAWSYGGEKEVVFPIGLAGGHLIRTLLVHGSLDSVPVAIGWTNPNGGHAMMMDLKRKASASLDIEIYNTGGGSGIHGAAEHAVKEGDGRLNTLPYYRIALDPLAEWRDYKHEEEAPESDFVRPQLSGTCTMKSPKVWMKRVVEKKDLWRQLKQEMRRISTRHAINFVSSKVALFEKGQGGAPDFLWSRLLLEGSRDLIRCHKKETLGREQARLTGEVQDLTTKINQIHKFSTQVDLSSLPMDAHTISSEETFVKMTSRDTPSAFQELRGDNAVGAPPSFTLPVPRLWSQEKDNTGEKTFTYIESLYKAEGKGLPAGSFPPKMMGDLISSRLLSLPIPSLLKDKKLFSNRNAWDRLPESGKDVWMQVPARQIPTLIDWLFSLTTESLGGDKAANGKPTERVVAVNLVLAIVWRLAQTYEIQEHPTGAPVVGQYCFYHGDRTYRTSFPFVEFAGKIQALTYDALVQQKMKVSSLRSL</sequence>
<gene>
    <name evidence="2" type="ORF">Cvel_20610</name>
</gene>
<proteinExistence type="predicted"/>
<accession>A0A0G4G7T9</accession>
<name>A0A0G4G7T9_9ALVE</name>
<dbReference type="AlphaFoldDB" id="A0A0G4G7T9"/>
<reference evidence="2" key="1">
    <citation type="submission" date="2014-11" db="EMBL/GenBank/DDBJ databases">
        <authorList>
            <person name="Otto D Thomas"/>
            <person name="Naeem Raeece"/>
        </authorList>
    </citation>
    <scope>NUCLEOTIDE SEQUENCE</scope>
</reference>